<evidence type="ECO:0008006" key="4">
    <source>
        <dbReference type="Google" id="ProtNLM"/>
    </source>
</evidence>
<reference evidence="2 3" key="1">
    <citation type="journal article" date="2020" name="Harmful Algae">
        <title>Molecular and morphological characterization of a novel dihydroanatoxin-a producing Microcoleus species (cyanobacteria) from the Russian River, California, USA.</title>
        <authorList>
            <person name="Conklin K.Y."/>
            <person name="Stancheva R."/>
            <person name="Otten T.G."/>
            <person name="Fadness R."/>
            <person name="Boyer G.L."/>
            <person name="Read B."/>
            <person name="Zhang X."/>
            <person name="Sheath R.G."/>
        </authorList>
    </citation>
    <scope>NUCLEOTIDE SEQUENCE [LARGE SCALE GENOMIC DNA]</scope>
    <source>
        <strain evidence="2 3">PTRS2</strain>
    </source>
</reference>
<comment type="caution">
    <text evidence="2">The sequence shown here is derived from an EMBL/GenBank/DDBJ whole genome shotgun (WGS) entry which is preliminary data.</text>
</comment>
<accession>A0ABU8YHL6</accession>
<evidence type="ECO:0000313" key="3">
    <source>
        <dbReference type="Proteomes" id="UP001384579"/>
    </source>
</evidence>
<proteinExistence type="predicted"/>
<name>A0ABU8YHL6_9CYAN</name>
<feature type="signal peptide" evidence="1">
    <location>
        <begin position="1"/>
        <end position="20"/>
    </location>
</feature>
<gene>
    <name evidence="2" type="ORF">WMG39_03270</name>
</gene>
<sequence>MQSLKMGLLFVGVISSFSFASIARAGERWPEPEKSGNCPFNQSSCEYRTYQVPSGASGIGGFYVNLTSPDSSALITWTARRCGDGKEISSGSKNISTSSTGQNYIDFPSGVCNFTFKVLDPKRYRDGGNRVDFLMNYDVDY</sequence>
<protein>
    <recommendedName>
        <fullName evidence="4">Secreted protein</fullName>
    </recommendedName>
</protein>
<dbReference type="Proteomes" id="UP001384579">
    <property type="component" value="Unassembled WGS sequence"/>
</dbReference>
<evidence type="ECO:0000256" key="1">
    <source>
        <dbReference type="SAM" id="SignalP"/>
    </source>
</evidence>
<organism evidence="2 3">
    <name type="scientific">Microcoleus anatoxicus PTRS2</name>
    <dbReference type="NCBI Taxonomy" id="2705321"/>
    <lineage>
        <taxon>Bacteria</taxon>
        <taxon>Bacillati</taxon>
        <taxon>Cyanobacteriota</taxon>
        <taxon>Cyanophyceae</taxon>
        <taxon>Oscillatoriophycideae</taxon>
        <taxon>Oscillatoriales</taxon>
        <taxon>Microcoleaceae</taxon>
        <taxon>Microcoleus</taxon>
        <taxon>Microcoleus anatoxicus</taxon>
    </lineage>
</organism>
<keyword evidence="3" id="KW-1185">Reference proteome</keyword>
<keyword evidence="1" id="KW-0732">Signal</keyword>
<dbReference type="RefSeq" id="WP_340517427.1">
    <property type="nucleotide sequence ID" value="NZ_JBBLXS010000023.1"/>
</dbReference>
<dbReference type="EMBL" id="JBBLXS010000023">
    <property type="protein sequence ID" value="MEK0183864.1"/>
    <property type="molecule type" value="Genomic_DNA"/>
</dbReference>
<evidence type="ECO:0000313" key="2">
    <source>
        <dbReference type="EMBL" id="MEK0183864.1"/>
    </source>
</evidence>
<feature type="chain" id="PRO_5046355916" description="Secreted protein" evidence="1">
    <location>
        <begin position="21"/>
        <end position="141"/>
    </location>
</feature>